<evidence type="ECO:0008006" key="4">
    <source>
        <dbReference type="Google" id="ProtNLM"/>
    </source>
</evidence>
<keyword evidence="3" id="KW-1185">Reference proteome</keyword>
<evidence type="ECO:0000313" key="2">
    <source>
        <dbReference type="EMBL" id="KYG66314.1"/>
    </source>
</evidence>
<accession>A0A150WPR3</accession>
<evidence type="ECO:0000256" key="1">
    <source>
        <dbReference type="SAM" id="MobiDB-lite"/>
    </source>
</evidence>
<dbReference type="Proteomes" id="UP000075320">
    <property type="component" value="Unassembled WGS sequence"/>
</dbReference>
<evidence type="ECO:0000313" key="3">
    <source>
        <dbReference type="Proteomes" id="UP000075320"/>
    </source>
</evidence>
<name>A0A150WPR3_BDEBC</name>
<dbReference type="RefSeq" id="WP_061833880.1">
    <property type="nucleotide sequence ID" value="NZ_LUKE01000001.1"/>
</dbReference>
<proteinExistence type="predicted"/>
<gene>
    <name evidence="2" type="ORF">AZI86_04460</name>
</gene>
<dbReference type="OrthoDB" id="8302268at2"/>
<reference evidence="2 3" key="1">
    <citation type="submission" date="2016-03" db="EMBL/GenBank/DDBJ databases">
        <authorList>
            <person name="Ploux O."/>
        </authorList>
    </citation>
    <scope>NUCLEOTIDE SEQUENCE [LARGE SCALE GENOMIC DNA]</scope>
    <source>
        <strain evidence="2 3">R0</strain>
    </source>
</reference>
<dbReference type="EMBL" id="LUKE01000001">
    <property type="protein sequence ID" value="KYG66314.1"/>
    <property type="molecule type" value="Genomic_DNA"/>
</dbReference>
<organism evidence="2 3">
    <name type="scientific">Bdellovibrio bacteriovorus</name>
    <dbReference type="NCBI Taxonomy" id="959"/>
    <lineage>
        <taxon>Bacteria</taxon>
        <taxon>Pseudomonadati</taxon>
        <taxon>Bdellovibrionota</taxon>
        <taxon>Bdellovibrionia</taxon>
        <taxon>Bdellovibrionales</taxon>
        <taxon>Pseudobdellovibrionaceae</taxon>
        <taxon>Bdellovibrio</taxon>
    </lineage>
</organism>
<protein>
    <recommendedName>
        <fullName evidence="4">APCDD1 domain-containing protein</fullName>
    </recommendedName>
</protein>
<comment type="caution">
    <text evidence="2">The sequence shown here is derived from an EMBL/GenBank/DDBJ whole genome shotgun (WGS) entry which is preliminary data.</text>
</comment>
<dbReference type="AlphaFoldDB" id="A0A150WPR3"/>
<sequence>MLIILFLSQFLWAQDPHLEGVWRQPCLNQALRTEDFKGTSVTFTESYFADKVCGERLLDFTSLGAFAAKSGKIDFAFSQINITLHNIHYVDDYNDRQVCGISTWQVGKAENVTGKFCEIFGPGVGLQIPPQGQMRYGIYKIEEKRLYFGRLSLEHDSSSPEKRPQEFDERFFTRQN</sequence>
<feature type="region of interest" description="Disordered" evidence="1">
    <location>
        <begin position="155"/>
        <end position="176"/>
    </location>
</feature>